<evidence type="ECO:0000256" key="1">
    <source>
        <dbReference type="ARBA" id="ARBA00007068"/>
    </source>
</evidence>
<dbReference type="Gene3D" id="3.60.70.12">
    <property type="entry name" value="L-amino peptidase D-ALA esterase/amidase"/>
    <property type="match status" value="1"/>
</dbReference>
<comment type="similarity">
    <text evidence="1">Belongs to the peptidase S58 family.</text>
</comment>
<organism evidence="2">
    <name type="scientific">Caulobacter sp. (strain K31)</name>
    <dbReference type="NCBI Taxonomy" id="366602"/>
    <lineage>
        <taxon>Bacteria</taxon>
        <taxon>Pseudomonadati</taxon>
        <taxon>Pseudomonadota</taxon>
        <taxon>Alphaproteobacteria</taxon>
        <taxon>Caulobacterales</taxon>
        <taxon>Caulobacteraceae</taxon>
        <taxon>Caulobacter</taxon>
    </lineage>
</organism>
<sequence>MPLPRPGPRNLITDVPGLTVGHATDEAVRSGVTVLLCPAGWVGGVDVRGGGPGIRESDVLRPENNFGRVHAVALSGGSVFGLGAADGVTTALSAAGHGLRLVAGSPAIPIVPGAVLHDLGNGGDKAWGLDPPYRVLGVAAVATAGEDFALGSVGAGRGAMAGLHKGGVGSASLDLGDGLVVGALAAVNPVGSVYMPGGQTFWAWPFEIDGEFGGKAPDPSARAVDPVPDDSKLATRLKAGANTTLAVIATTAALTTAEATRLAMMAQDGLARAIRPVHTPFDGDVVFALSSGAVEIGEGPARSLTIARLGSAAADTLARAIARGVYSARSDPGGAVSAP</sequence>
<dbReference type="InterPro" id="IPR016117">
    <property type="entry name" value="ArgJ-like_dom_sf"/>
</dbReference>
<dbReference type="PANTHER" id="PTHR36512">
    <property type="entry name" value="D-AMINOPEPTIDASE"/>
    <property type="match status" value="1"/>
</dbReference>
<dbReference type="InterPro" id="IPR005321">
    <property type="entry name" value="Peptidase_S58_DmpA"/>
</dbReference>
<reference evidence="2" key="1">
    <citation type="submission" date="2008-01" db="EMBL/GenBank/DDBJ databases">
        <title>Complete sequence of chromosome of Caulobacter sp. K31.</title>
        <authorList>
            <consortium name="US DOE Joint Genome Institute"/>
            <person name="Copeland A."/>
            <person name="Lucas S."/>
            <person name="Lapidus A."/>
            <person name="Barry K."/>
            <person name="Glavina del Rio T."/>
            <person name="Dalin E."/>
            <person name="Tice H."/>
            <person name="Pitluck S."/>
            <person name="Bruce D."/>
            <person name="Goodwin L."/>
            <person name="Thompson L.S."/>
            <person name="Brettin T."/>
            <person name="Detter J.C."/>
            <person name="Han C."/>
            <person name="Schmutz J."/>
            <person name="Larimer F."/>
            <person name="Land M."/>
            <person name="Hauser L."/>
            <person name="Kyrpides N."/>
            <person name="Kim E."/>
            <person name="Stephens C."/>
            <person name="Richardson P."/>
        </authorList>
    </citation>
    <scope>NUCLEOTIDE SEQUENCE [LARGE SCALE GENOMIC DNA]</scope>
    <source>
        <strain evidence="2">K31</strain>
    </source>
</reference>
<proteinExistence type="inferred from homology"/>
<dbReference type="EMBL" id="CP000927">
    <property type="protein sequence ID" value="ABZ72316.1"/>
    <property type="molecule type" value="Genomic_DNA"/>
</dbReference>
<protein>
    <submittedName>
        <fullName evidence="2">Peptidase S58 DmpA</fullName>
    </submittedName>
</protein>
<dbReference type="GO" id="GO:0004177">
    <property type="term" value="F:aminopeptidase activity"/>
    <property type="evidence" value="ECO:0007669"/>
    <property type="project" value="TreeGrafter"/>
</dbReference>
<dbReference type="CDD" id="cd02252">
    <property type="entry name" value="nylC_like"/>
    <property type="match status" value="1"/>
</dbReference>
<dbReference type="MEROPS" id="P01.101"/>
<name>B0T2R5_CAUSK</name>
<dbReference type="SUPFAM" id="SSF56266">
    <property type="entry name" value="DmpA/ArgJ-like"/>
    <property type="match status" value="1"/>
</dbReference>
<dbReference type="eggNOG" id="COG3191">
    <property type="taxonomic scope" value="Bacteria"/>
</dbReference>
<dbReference type="PANTHER" id="PTHR36512:SF3">
    <property type="entry name" value="BLR5678 PROTEIN"/>
    <property type="match status" value="1"/>
</dbReference>
<dbReference type="HOGENOM" id="CLU_044458_1_0_5"/>
<dbReference type="Pfam" id="PF03576">
    <property type="entry name" value="Peptidase_S58"/>
    <property type="match status" value="1"/>
</dbReference>
<dbReference type="KEGG" id="cak:Caul_3189"/>
<gene>
    <name evidence="2" type="ordered locus">Caul_3189</name>
</gene>
<evidence type="ECO:0000313" key="2">
    <source>
        <dbReference type="EMBL" id="ABZ72316.1"/>
    </source>
</evidence>
<dbReference type="OrthoDB" id="9808347at2"/>
<dbReference type="AlphaFoldDB" id="B0T2R5"/>
<accession>B0T2R5</accession>